<evidence type="ECO:0000256" key="7">
    <source>
        <dbReference type="SAM" id="Phobius"/>
    </source>
</evidence>
<feature type="transmembrane region" description="Helical" evidence="7">
    <location>
        <begin position="474"/>
        <end position="494"/>
    </location>
</feature>
<dbReference type="RefSeq" id="WP_425570181.1">
    <property type="nucleotide sequence ID" value="NZ_BAABFO010000003.1"/>
</dbReference>
<evidence type="ECO:0000256" key="4">
    <source>
        <dbReference type="ARBA" id="ARBA00022692"/>
    </source>
</evidence>
<evidence type="ECO:0000256" key="3">
    <source>
        <dbReference type="ARBA" id="ARBA00022475"/>
    </source>
</evidence>
<feature type="transmembrane region" description="Helical" evidence="7">
    <location>
        <begin position="302"/>
        <end position="323"/>
    </location>
</feature>
<gene>
    <name evidence="9" type="ORF">GCM10023144_08620</name>
</gene>
<name>A0ABP8GK68_9BURK</name>
<feature type="transmembrane region" description="Helical" evidence="7">
    <location>
        <begin position="401"/>
        <end position="421"/>
    </location>
</feature>
<dbReference type="InterPro" id="IPR011701">
    <property type="entry name" value="MFS"/>
</dbReference>
<dbReference type="CDD" id="cd17321">
    <property type="entry name" value="MFS_MMR_MDR_like"/>
    <property type="match status" value="1"/>
</dbReference>
<dbReference type="PANTHER" id="PTHR42718">
    <property type="entry name" value="MAJOR FACILITATOR SUPERFAMILY MULTIDRUG TRANSPORTER MFSC"/>
    <property type="match status" value="1"/>
</dbReference>
<dbReference type="InterPro" id="IPR020846">
    <property type="entry name" value="MFS_dom"/>
</dbReference>
<feature type="transmembrane region" description="Helical" evidence="7">
    <location>
        <begin position="103"/>
        <end position="124"/>
    </location>
</feature>
<feature type="transmembrane region" description="Helical" evidence="7">
    <location>
        <begin position="198"/>
        <end position="217"/>
    </location>
</feature>
<keyword evidence="4 7" id="KW-0812">Transmembrane</keyword>
<dbReference type="SUPFAM" id="SSF103473">
    <property type="entry name" value="MFS general substrate transporter"/>
    <property type="match status" value="1"/>
</dbReference>
<feature type="transmembrane region" description="Helical" evidence="7">
    <location>
        <begin position="136"/>
        <end position="156"/>
    </location>
</feature>
<feature type="transmembrane region" description="Helical" evidence="7">
    <location>
        <begin position="46"/>
        <end position="66"/>
    </location>
</feature>
<keyword evidence="5 7" id="KW-1133">Transmembrane helix</keyword>
<feature type="domain" description="Major facilitator superfamily (MFS) profile" evidence="8">
    <location>
        <begin position="12"/>
        <end position="498"/>
    </location>
</feature>
<evidence type="ECO:0000313" key="10">
    <source>
        <dbReference type="Proteomes" id="UP001501671"/>
    </source>
</evidence>
<feature type="transmembrane region" description="Helical" evidence="7">
    <location>
        <begin position="78"/>
        <end position="97"/>
    </location>
</feature>
<protein>
    <submittedName>
        <fullName evidence="9">MFS transporter</fullName>
    </submittedName>
</protein>
<feature type="transmembrane region" description="Helical" evidence="7">
    <location>
        <begin position="12"/>
        <end position="34"/>
    </location>
</feature>
<dbReference type="Pfam" id="PF07690">
    <property type="entry name" value="MFS_1"/>
    <property type="match status" value="1"/>
</dbReference>
<feature type="transmembrane region" description="Helical" evidence="7">
    <location>
        <begin position="162"/>
        <end position="186"/>
    </location>
</feature>
<comment type="subcellular location">
    <subcellularLocation>
        <location evidence="1">Cell membrane</location>
        <topology evidence="1">Multi-pass membrane protein</topology>
    </subcellularLocation>
</comment>
<dbReference type="Proteomes" id="UP001501671">
    <property type="component" value="Unassembled WGS sequence"/>
</dbReference>
<feature type="transmembrane region" description="Helical" evidence="7">
    <location>
        <begin position="265"/>
        <end position="290"/>
    </location>
</feature>
<organism evidence="9 10">
    <name type="scientific">Pigmentiphaga soli</name>
    <dbReference type="NCBI Taxonomy" id="1007095"/>
    <lineage>
        <taxon>Bacteria</taxon>
        <taxon>Pseudomonadati</taxon>
        <taxon>Pseudomonadota</taxon>
        <taxon>Betaproteobacteria</taxon>
        <taxon>Burkholderiales</taxon>
        <taxon>Alcaligenaceae</taxon>
        <taxon>Pigmentiphaga</taxon>
    </lineage>
</organism>
<evidence type="ECO:0000259" key="8">
    <source>
        <dbReference type="PROSITE" id="PS50850"/>
    </source>
</evidence>
<evidence type="ECO:0000256" key="5">
    <source>
        <dbReference type="ARBA" id="ARBA00022989"/>
    </source>
</evidence>
<dbReference type="Gene3D" id="1.20.1720.10">
    <property type="entry name" value="Multidrug resistance protein D"/>
    <property type="match status" value="1"/>
</dbReference>
<dbReference type="EMBL" id="BAABFO010000003">
    <property type="protein sequence ID" value="GAA4325861.1"/>
    <property type="molecule type" value="Genomic_DNA"/>
</dbReference>
<keyword evidence="2" id="KW-0813">Transport</keyword>
<keyword evidence="10" id="KW-1185">Reference proteome</keyword>
<proteinExistence type="predicted"/>
<dbReference type="PANTHER" id="PTHR42718:SF47">
    <property type="entry name" value="METHYL VIOLOGEN RESISTANCE PROTEIN SMVA"/>
    <property type="match status" value="1"/>
</dbReference>
<feature type="transmembrane region" description="Helical" evidence="7">
    <location>
        <begin position="330"/>
        <end position="350"/>
    </location>
</feature>
<evidence type="ECO:0000256" key="6">
    <source>
        <dbReference type="ARBA" id="ARBA00023136"/>
    </source>
</evidence>
<feature type="transmembrane region" description="Helical" evidence="7">
    <location>
        <begin position="223"/>
        <end position="244"/>
    </location>
</feature>
<evidence type="ECO:0000256" key="1">
    <source>
        <dbReference type="ARBA" id="ARBA00004651"/>
    </source>
</evidence>
<reference evidence="10" key="1">
    <citation type="journal article" date="2019" name="Int. J. Syst. Evol. Microbiol.">
        <title>The Global Catalogue of Microorganisms (GCM) 10K type strain sequencing project: providing services to taxonomists for standard genome sequencing and annotation.</title>
        <authorList>
            <consortium name="The Broad Institute Genomics Platform"/>
            <consortium name="The Broad Institute Genome Sequencing Center for Infectious Disease"/>
            <person name="Wu L."/>
            <person name="Ma J."/>
        </authorList>
    </citation>
    <scope>NUCLEOTIDE SEQUENCE [LARGE SCALE GENOMIC DNA]</scope>
    <source>
        <strain evidence="10">JCM 17666</strain>
    </source>
</reference>
<dbReference type="Gene3D" id="1.20.1250.20">
    <property type="entry name" value="MFS general substrate transporter like domains"/>
    <property type="match status" value="1"/>
</dbReference>
<evidence type="ECO:0000313" key="9">
    <source>
        <dbReference type="EMBL" id="GAA4325861.1"/>
    </source>
</evidence>
<accession>A0ABP8GK68</accession>
<dbReference type="InterPro" id="IPR036259">
    <property type="entry name" value="MFS_trans_sf"/>
</dbReference>
<keyword evidence="6 7" id="KW-0472">Membrane</keyword>
<keyword evidence="3" id="KW-1003">Cell membrane</keyword>
<dbReference type="PROSITE" id="PS50850">
    <property type="entry name" value="MFS"/>
    <property type="match status" value="1"/>
</dbReference>
<comment type="caution">
    <text evidence="9">The sequence shown here is derived from an EMBL/GenBank/DDBJ whole genome shotgun (WGS) entry which is preliminary data.</text>
</comment>
<evidence type="ECO:0000256" key="2">
    <source>
        <dbReference type="ARBA" id="ARBA00022448"/>
    </source>
</evidence>
<feature type="transmembrane region" description="Helical" evidence="7">
    <location>
        <begin position="356"/>
        <end position="380"/>
    </location>
</feature>
<sequence length="500" mass="50533">MGLQATRREWIGLAVLVLPCLLYSMDLTVLNLAVPHLAVDLAPSSLQMLWIVDIYGFLLAGSLITMGTLGDRIGRRRLLMIGAAAFGAASAAAAFSTTPAMLIAARALLGVAAATLAPSTLSLIRTMFADPLQRRLAIGIWVAGFSAGGTIGPLVGGALLAHFWWGSVFLLAVPVMAALLLLAPRLLPESRDPRPGRLDLASAGLSLAAALLVIYGIKHIAGSGLDGLAIAAIAAGAAVGVAFVRRQRRLADPLIDLALFRAPGFGPALGINVMGLFVAFGAFLFIAQYLQLVLGMPPLEAGIWTVPSGLAFVAGSVATPALARRVAPNWLIAGGFALAAAGFALLTQVGEGGLGVLVAGVVLFSAGLSPVGTVTTDLVVGLAPPARTGAASAISETSFEFGGALGIAVFGSIVTASYRAAVADTLPAGLPPEAAAAARDTLAGAAEAASRLPPHSGEAVLTAARAAFTHAFELMSALCGLAALAAAVFAALLLRRAREA</sequence>